<proteinExistence type="predicted"/>
<feature type="compositionally biased region" description="Basic and acidic residues" evidence="1">
    <location>
        <begin position="16"/>
        <end position="39"/>
    </location>
</feature>
<feature type="region of interest" description="Disordered" evidence="1">
    <location>
        <begin position="88"/>
        <end position="145"/>
    </location>
</feature>
<accession>A0A0M7A7F5</accession>
<dbReference type="EMBL" id="CXWD01000008">
    <property type="protein sequence ID" value="CTQ70551.1"/>
    <property type="molecule type" value="Genomic_DNA"/>
</dbReference>
<feature type="region of interest" description="Disordered" evidence="1">
    <location>
        <begin position="1"/>
        <end position="57"/>
    </location>
</feature>
<evidence type="ECO:0000256" key="1">
    <source>
        <dbReference type="SAM" id="MobiDB-lite"/>
    </source>
</evidence>
<evidence type="ECO:0000313" key="3">
    <source>
        <dbReference type="Proteomes" id="UP000053235"/>
    </source>
</evidence>
<dbReference type="AlphaFoldDB" id="A0A0M7A7F5"/>
<sequence length="170" mass="19459">MARKDHETFDQGCDDNSDHNDGQRSHDLTENITDQEDRHKGRNGRQACGKDRRQHRGCPVDSRVFRTVTHGLPGRCMLTDHNRIINNHTKHHDEGEHGDHVDALAHQPHDPERCHHGDRNASCDPKRDPCVEEQEQNPDHEHETSQPVFDQQVDAALHGIGADIVFQDFQ</sequence>
<feature type="compositionally biased region" description="Basic and acidic residues" evidence="1">
    <location>
        <begin position="91"/>
        <end position="130"/>
    </location>
</feature>
<organism evidence="2 3">
    <name type="scientific">Roseibium alexandrii</name>
    <dbReference type="NCBI Taxonomy" id="388408"/>
    <lineage>
        <taxon>Bacteria</taxon>
        <taxon>Pseudomonadati</taxon>
        <taxon>Pseudomonadota</taxon>
        <taxon>Alphaproteobacteria</taxon>
        <taxon>Hyphomicrobiales</taxon>
        <taxon>Stappiaceae</taxon>
        <taxon>Roseibium</taxon>
    </lineage>
</organism>
<protein>
    <submittedName>
        <fullName evidence="2">Uncharacterized protein</fullName>
    </submittedName>
</protein>
<keyword evidence="3" id="KW-1185">Reference proteome</keyword>
<evidence type="ECO:0000313" key="2">
    <source>
        <dbReference type="EMBL" id="CTQ70551.1"/>
    </source>
</evidence>
<name>A0A0M7A7F5_9HYPH</name>
<dbReference type="Proteomes" id="UP000053235">
    <property type="component" value="Unassembled WGS sequence"/>
</dbReference>
<gene>
    <name evidence="2" type="ORF">LAX5112_02549</name>
</gene>
<reference evidence="3" key="1">
    <citation type="submission" date="2015-07" db="EMBL/GenBank/DDBJ databases">
        <authorList>
            <person name="Rodrigo-Torres Lidia"/>
            <person name="Arahal R.David."/>
        </authorList>
    </citation>
    <scope>NUCLEOTIDE SEQUENCE [LARGE SCALE GENOMIC DNA]</scope>
    <source>
        <strain evidence="3">CECT 5112</strain>
    </source>
</reference>